<organism evidence="1 2">
    <name type="scientific">Mesonia oceanica</name>
    <dbReference type="NCBI Taxonomy" id="2687242"/>
    <lineage>
        <taxon>Bacteria</taxon>
        <taxon>Pseudomonadati</taxon>
        <taxon>Bacteroidota</taxon>
        <taxon>Flavobacteriia</taxon>
        <taxon>Flavobacteriales</taxon>
        <taxon>Flavobacteriaceae</taxon>
        <taxon>Mesonia</taxon>
    </lineage>
</organism>
<protein>
    <submittedName>
        <fullName evidence="1">Uncharacterized protein</fullName>
    </submittedName>
</protein>
<evidence type="ECO:0000313" key="1">
    <source>
        <dbReference type="EMBL" id="VVU99243.1"/>
    </source>
</evidence>
<sequence>MNKKAFLLLILLSLLMACSPKIRTHLTNTSFAPIASKEDIILLDEKDKVPENSVLIGDLKIGDSGFSTDCSYQTVIENAINTAKNSGANIIQLIEIKEPNFASTCYRIKTKLYRNNSQSMAALLEKRKLQNKSRLSKDADYAVVYFYRPKIYTGSLIGYKIRLDDDTEIGRVRNGEKFKYKIKDFGKHKFWGKTESQDSVVINIEKGQEYFVRCGIKMGVAVGKPEMHLMENQIGIKEYEQME</sequence>
<keyword evidence="2" id="KW-1185">Reference proteome</keyword>
<gene>
    <name evidence="1" type="ORF">FVB9532_00495</name>
</gene>
<evidence type="ECO:0000313" key="2">
    <source>
        <dbReference type="Proteomes" id="UP000356253"/>
    </source>
</evidence>
<name>A0AC61Y4L4_9FLAO</name>
<reference evidence="1" key="1">
    <citation type="submission" date="2019-09" db="EMBL/GenBank/DDBJ databases">
        <authorList>
            <person name="Rodrigo-Torres L."/>
            <person name="Arahal R. D."/>
            <person name="Lucena T."/>
        </authorList>
    </citation>
    <scope>NUCLEOTIDE SEQUENCE</scope>
    <source>
        <strain evidence="1">ISS653</strain>
    </source>
</reference>
<dbReference type="Proteomes" id="UP000356253">
    <property type="component" value="Unassembled WGS sequence"/>
</dbReference>
<dbReference type="EMBL" id="CABVMM010000002">
    <property type="protein sequence ID" value="VVU99243.1"/>
    <property type="molecule type" value="Genomic_DNA"/>
</dbReference>
<comment type="caution">
    <text evidence="1">The sequence shown here is derived from an EMBL/GenBank/DDBJ whole genome shotgun (WGS) entry which is preliminary data.</text>
</comment>
<proteinExistence type="predicted"/>
<accession>A0AC61Y4L4</accession>